<dbReference type="EMBL" id="JAHWGI010000219">
    <property type="protein sequence ID" value="KAK3910985.1"/>
    <property type="molecule type" value="Genomic_DNA"/>
</dbReference>
<feature type="transmembrane region" description="Helical" evidence="7">
    <location>
        <begin position="35"/>
        <end position="58"/>
    </location>
</feature>
<feature type="transmembrane region" description="Helical" evidence="7">
    <location>
        <begin position="405"/>
        <end position="424"/>
    </location>
</feature>
<dbReference type="GO" id="GO:0022857">
    <property type="term" value="F:transmembrane transporter activity"/>
    <property type="evidence" value="ECO:0007669"/>
    <property type="project" value="InterPro"/>
</dbReference>
<dbReference type="InterPro" id="IPR005828">
    <property type="entry name" value="MFS_sugar_transport-like"/>
</dbReference>
<dbReference type="PROSITE" id="PS50850">
    <property type="entry name" value="MFS"/>
    <property type="match status" value="1"/>
</dbReference>
<evidence type="ECO:0000256" key="6">
    <source>
        <dbReference type="ARBA" id="ARBA00023136"/>
    </source>
</evidence>
<sequence length="520" mass="54663">MTKFSVSVAEPDDQKSKTATVEDAIEQLGTGFFHWVLVVATGMCSACAVAEAMCPSYLFSPAAWATCDLDMDANLDKSLLSAIVFAGMLAGTWLWGVAADTWGRVPLLRLTLLADAAVGVLSSFSPDKRIFIAARFFTGFLVAGPTSTAMAYLGEYHSEKTRAKALVVFGLFPGGASLVVAAVAYLVLPLELSSWSLPWLGAYRSWRLFILMCAMPSLLTGLAFLVLPESPRFLLATGRADEALQALRWAYARNKGSGKEFPVTALVTPVESTAVAGGGGALLGLLKQTVRLFGKQHIRNTLILCTVLFVVISSANGLLVWMPEIFNRMASYSKLDPDTPATACEAIYAVQAFAANSSAAAANATQVCGGVLEDAMFINTGMVGASNIVVALLSIVVVGFMGKKLLLIVCLVLAAIFCLLTTVVPSEVTTIVFACGLISLTSICISIAISVAVENYPTTLRATACSMGMLAGRGGSFTGSLVFGMLLDTQCSAGFWGLGIALLVSGALSLLLPRRGLYAT</sequence>
<evidence type="ECO:0000256" key="7">
    <source>
        <dbReference type="SAM" id="Phobius"/>
    </source>
</evidence>
<evidence type="ECO:0000256" key="2">
    <source>
        <dbReference type="ARBA" id="ARBA00008335"/>
    </source>
</evidence>
<gene>
    <name evidence="9" type="ORF">KUF71_020689</name>
</gene>
<evidence type="ECO:0000313" key="10">
    <source>
        <dbReference type="Proteomes" id="UP001219518"/>
    </source>
</evidence>
<dbReference type="Pfam" id="PF00083">
    <property type="entry name" value="Sugar_tr"/>
    <property type="match status" value="1"/>
</dbReference>
<evidence type="ECO:0000313" key="9">
    <source>
        <dbReference type="EMBL" id="KAK3910985.1"/>
    </source>
</evidence>
<organism evidence="9 10">
    <name type="scientific">Frankliniella fusca</name>
    <dbReference type="NCBI Taxonomy" id="407009"/>
    <lineage>
        <taxon>Eukaryota</taxon>
        <taxon>Metazoa</taxon>
        <taxon>Ecdysozoa</taxon>
        <taxon>Arthropoda</taxon>
        <taxon>Hexapoda</taxon>
        <taxon>Insecta</taxon>
        <taxon>Pterygota</taxon>
        <taxon>Neoptera</taxon>
        <taxon>Paraneoptera</taxon>
        <taxon>Thysanoptera</taxon>
        <taxon>Terebrantia</taxon>
        <taxon>Thripoidea</taxon>
        <taxon>Thripidae</taxon>
        <taxon>Frankliniella</taxon>
    </lineage>
</organism>
<evidence type="ECO:0000256" key="5">
    <source>
        <dbReference type="ARBA" id="ARBA00022989"/>
    </source>
</evidence>
<evidence type="ECO:0000256" key="1">
    <source>
        <dbReference type="ARBA" id="ARBA00004141"/>
    </source>
</evidence>
<keyword evidence="4 7" id="KW-0812">Transmembrane</keyword>
<feature type="transmembrane region" description="Helical" evidence="7">
    <location>
        <begin position="493"/>
        <end position="512"/>
    </location>
</feature>
<dbReference type="SUPFAM" id="SSF103473">
    <property type="entry name" value="MFS general substrate transporter"/>
    <property type="match status" value="1"/>
</dbReference>
<dbReference type="PANTHER" id="PTHR23511">
    <property type="entry name" value="SYNAPTIC VESICLE GLYCOPROTEIN 2"/>
    <property type="match status" value="1"/>
</dbReference>
<dbReference type="InterPro" id="IPR036259">
    <property type="entry name" value="MFS_trans_sf"/>
</dbReference>
<dbReference type="PANTHER" id="PTHR23511:SF35">
    <property type="entry name" value="MAJOR FACILITATOR SUPERFAMILY (MFS) PROFILE DOMAIN-CONTAINING PROTEIN"/>
    <property type="match status" value="1"/>
</dbReference>
<keyword evidence="10" id="KW-1185">Reference proteome</keyword>
<accession>A0AAE1L991</accession>
<dbReference type="InterPro" id="IPR020846">
    <property type="entry name" value="MFS_dom"/>
</dbReference>
<dbReference type="AlphaFoldDB" id="A0AAE1L991"/>
<reference evidence="9" key="1">
    <citation type="submission" date="2021-07" db="EMBL/GenBank/DDBJ databases">
        <authorList>
            <person name="Catto M.A."/>
            <person name="Jacobson A."/>
            <person name="Kennedy G."/>
            <person name="Labadie P."/>
            <person name="Hunt B.G."/>
            <person name="Srinivasan R."/>
        </authorList>
    </citation>
    <scope>NUCLEOTIDE SEQUENCE</scope>
    <source>
        <strain evidence="9">PL_HMW_Pooled</strain>
        <tissue evidence="9">Head</tissue>
    </source>
</reference>
<keyword evidence="3" id="KW-0813">Transport</keyword>
<protein>
    <submittedName>
        <fullName evidence="9">Synaptic vesicle glycoprotein 2B</fullName>
    </submittedName>
</protein>
<evidence type="ECO:0000256" key="4">
    <source>
        <dbReference type="ARBA" id="ARBA00022692"/>
    </source>
</evidence>
<comment type="caution">
    <text evidence="9">The sequence shown here is derived from an EMBL/GenBank/DDBJ whole genome shotgun (WGS) entry which is preliminary data.</text>
</comment>
<feature type="domain" description="Major facilitator superfamily (MFS) profile" evidence="8">
    <location>
        <begin position="1"/>
        <end position="520"/>
    </location>
</feature>
<feature type="transmembrane region" description="Helical" evidence="7">
    <location>
        <begin position="78"/>
        <end position="95"/>
    </location>
</feature>
<evidence type="ECO:0000259" key="8">
    <source>
        <dbReference type="PROSITE" id="PS50850"/>
    </source>
</evidence>
<feature type="transmembrane region" description="Helical" evidence="7">
    <location>
        <begin position="376"/>
        <end position="398"/>
    </location>
</feature>
<comment type="subcellular location">
    <subcellularLocation>
        <location evidence="1">Membrane</location>
        <topology evidence="1">Multi-pass membrane protein</topology>
    </subcellularLocation>
</comment>
<keyword evidence="6 7" id="KW-0472">Membrane</keyword>
<feature type="transmembrane region" description="Helical" evidence="7">
    <location>
        <begin position="130"/>
        <end position="153"/>
    </location>
</feature>
<dbReference type="GO" id="GO:0016020">
    <property type="term" value="C:membrane"/>
    <property type="evidence" value="ECO:0007669"/>
    <property type="project" value="UniProtKB-SubCell"/>
</dbReference>
<feature type="transmembrane region" description="Helical" evidence="7">
    <location>
        <begin position="430"/>
        <end position="453"/>
    </location>
</feature>
<reference evidence="9" key="2">
    <citation type="journal article" date="2023" name="BMC Genomics">
        <title>Pest status, molecular evolution, and epigenetic factors derived from the genome assembly of Frankliniella fusca, a thysanopteran phytovirus vector.</title>
        <authorList>
            <person name="Catto M.A."/>
            <person name="Labadie P.E."/>
            <person name="Jacobson A.L."/>
            <person name="Kennedy G.G."/>
            <person name="Srinivasan R."/>
            <person name="Hunt B.G."/>
        </authorList>
    </citation>
    <scope>NUCLEOTIDE SEQUENCE</scope>
    <source>
        <strain evidence="9">PL_HMW_Pooled</strain>
    </source>
</reference>
<dbReference type="Proteomes" id="UP001219518">
    <property type="component" value="Unassembled WGS sequence"/>
</dbReference>
<feature type="transmembrane region" description="Helical" evidence="7">
    <location>
        <begin position="165"/>
        <end position="188"/>
    </location>
</feature>
<comment type="similarity">
    <text evidence="2">Belongs to the major facilitator superfamily.</text>
</comment>
<keyword evidence="5 7" id="KW-1133">Transmembrane helix</keyword>
<evidence type="ECO:0000256" key="3">
    <source>
        <dbReference type="ARBA" id="ARBA00022448"/>
    </source>
</evidence>
<proteinExistence type="inferred from homology"/>
<feature type="transmembrane region" description="Helical" evidence="7">
    <location>
        <begin position="465"/>
        <end position="487"/>
    </location>
</feature>
<feature type="transmembrane region" description="Helical" evidence="7">
    <location>
        <begin position="301"/>
        <end position="322"/>
    </location>
</feature>
<feature type="transmembrane region" description="Helical" evidence="7">
    <location>
        <begin position="208"/>
        <end position="227"/>
    </location>
</feature>
<dbReference type="Gene3D" id="1.20.1250.20">
    <property type="entry name" value="MFS general substrate transporter like domains"/>
    <property type="match status" value="1"/>
</dbReference>
<name>A0AAE1L991_9NEOP</name>